<reference evidence="1 2" key="1">
    <citation type="submission" date="2015-10" db="EMBL/GenBank/DDBJ databases">
        <title>Draft genome sequence of Streptomyces pseudovenezuelae DSM 40212, type strain for the species Streptomyces pseudovenezuelae.</title>
        <authorList>
            <person name="Ruckert C."/>
            <person name="Winkler A."/>
            <person name="Kalinowski J."/>
            <person name="Kampfer P."/>
            <person name="Glaeser S."/>
        </authorList>
    </citation>
    <scope>NUCLEOTIDE SEQUENCE [LARGE SCALE GENOMIC DNA]</scope>
    <source>
        <strain evidence="1 2">DSM 40212</strain>
    </source>
</reference>
<evidence type="ECO:0000313" key="1">
    <source>
        <dbReference type="EMBL" id="KUM82370.1"/>
    </source>
</evidence>
<dbReference type="AlphaFoldDB" id="A0A124H8D4"/>
<sequence length="233" mass="26791">MKLIDRKTFITRVWKYHGGEHVSFIGPTGSGKTRLALELLAVSVSEELTGYITVMKARDKTVGDFLRSHEGWKRTLTYPPPPQIPGKKPLGWVVWPHHTNDPEADERRHEELFHRMHRQLYVKGDNIIFDDEVVSLVREMNMKPDLTRIWTKGRSIGAGLWGATQRPAMVPLEMYDQAQHLFLANIKDKRSQDRFGEIAGVDPELVVSVVRALPKYHWLYIRQEEGVMCVVGP</sequence>
<dbReference type="RefSeq" id="WP_030498678.1">
    <property type="nucleotide sequence ID" value="NZ_KQ948157.1"/>
</dbReference>
<dbReference type="OrthoDB" id="5190683at2"/>
<dbReference type="SUPFAM" id="SSF52540">
    <property type="entry name" value="P-loop containing nucleoside triphosphate hydrolases"/>
    <property type="match status" value="1"/>
</dbReference>
<evidence type="ECO:0000313" key="2">
    <source>
        <dbReference type="Proteomes" id="UP000053039"/>
    </source>
</evidence>
<organism evidence="1 2">
    <name type="scientific">Streptomyces pseudovenezuelae</name>
    <dbReference type="NCBI Taxonomy" id="67350"/>
    <lineage>
        <taxon>Bacteria</taxon>
        <taxon>Bacillati</taxon>
        <taxon>Actinomycetota</taxon>
        <taxon>Actinomycetes</taxon>
        <taxon>Kitasatosporales</taxon>
        <taxon>Streptomycetaceae</taxon>
        <taxon>Streptomyces</taxon>
        <taxon>Streptomyces aurantiacus group</taxon>
    </lineage>
</organism>
<comment type="caution">
    <text evidence="1">The sequence shown here is derived from an EMBL/GenBank/DDBJ whole genome shotgun (WGS) entry which is preliminary data.</text>
</comment>
<accession>A0A124H8D4</accession>
<dbReference type="InterPro" id="IPR027417">
    <property type="entry name" value="P-loop_NTPase"/>
</dbReference>
<dbReference type="EMBL" id="LMWM01000056">
    <property type="protein sequence ID" value="KUM82370.1"/>
    <property type="molecule type" value="Genomic_DNA"/>
</dbReference>
<protein>
    <submittedName>
        <fullName evidence="1">Uncharacterized protein</fullName>
    </submittedName>
</protein>
<dbReference type="Proteomes" id="UP000053039">
    <property type="component" value="Unassembled WGS sequence"/>
</dbReference>
<gene>
    <name evidence="1" type="ORF">AQI94_41925</name>
</gene>
<dbReference type="Gene3D" id="3.40.50.300">
    <property type="entry name" value="P-loop containing nucleotide triphosphate hydrolases"/>
    <property type="match status" value="1"/>
</dbReference>
<proteinExistence type="predicted"/>
<name>A0A124H8D4_9ACTN</name>